<dbReference type="Gene3D" id="1.10.10.60">
    <property type="entry name" value="Homeodomain-like"/>
    <property type="match status" value="1"/>
</dbReference>
<feature type="non-terminal residue" evidence="8">
    <location>
        <position position="1"/>
    </location>
</feature>
<evidence type="ECO:0000313" key="8">
    <source>
        <dbReference type="EMBL" id="KAL0580319.1"/>
    </source>
</evidence>
<evidence type="ECO:0000259" key="7">
    <source>
        <dbReference type="Pfam" id="PF08914"/>
    </source>
</evidence>
<feature type="compositionally biased region" description="Basic and acidic residues" evidence="6">
    <location>
        <begin position="9"/>
        <end position="25"/>
    </location>
</feature>
<keyword evidence="3 5" id="KW-0779">Telomere</keyword>
<keyword evidence="4 5" id="KW-0539">Nucleus</keyword>
<name>A0ABR3FXX1_9AGAR</name>
<feature type="compositionally biased region" description="Polar residues" evidence="6">
    <location>
        <begin position="239"/>
        <end position="251"/>
    </location>
</feature>
<dbReference type="InterPro" id="IPR009057">
    <property type="entry name" value="Homeodomain-like_sf"/>
</dbReference>
<reference evidence="8 9" key="1">
    <citation type="submission" date="2024-02" db="EMBL/GenBank/DDBJ databases">
        <title>A draft genome for the cacao thread blight pathogen Marasmius crinis-equi.</title>
        <authorList>
            <person name="Cohen S.P."/>
            <person name="Baruah I.K."/>
            <person name="Amoako-Attah I."/>
            <person name="Bukari Y."/>
            <person name="Meinhardt L.W."/>
            <person name="Bailey B.A."/>
        </authorList>
    </citation>
    <scope>NUCLEOTIDE SEQUENCE [LARGE SCALE GENOMIC DNA]</scope>
    <source>
        <strain evidence="8 9">GH-76</strain>
    </source>
</reference>
<dbReference type="CDD" id="cd11655">
    <property type="entry name" value="rap1_myb-like"/>
    <property type="match status" value="1"/>
</dbReference>
<evidence type="ECO:0000256" key="1">
    <source>
        <dbReference type="ARBA" id="ARBA00010467"/>
    </source>
</evidence>
<feature type="region of interest" description="Disordered" evidence="6">
    <location>
        <begin position="1"/>
        <end position="76"/>
    </location>
</feature>
<feature type="region of interest" description="Disordered" evidence="6">
    <location>
        <begin position="216"/>
        <end position="255"/>
    </location>
</feature>
<dbReference type="EMBL" id="JBAHYK010000034">
    <property type="protein sequence ID" value="KAL0580319.1"/>
    <property type="molecule type" value="Genomic_DNA"/>
</dbReference>
<dbReference type="Proteomes" id="UP001465976">
    <property type="component" value="Unassembled WGS sequence"/>
</dbReference>
<dbReference type="PANTHER" id="PTHR16466">
    <property type="entry name" value="TELOMERE REPEAT-BINDING FACTOR 2-INTERACTING PROTEIN 1"/>
    <property type="match status" value="1"/>
</dbReference>
<accession>A0ABR3FXX1</accession>
<evidence type="ECO:0000256" key="4">
    <source>
        <dbReference type="ARBA" id="ARBA00023242"/>
    </source>
</evidence>
<sequence length="821" mass="91074">DSLLPADLPVRREEDTEFIPLKDLRSQSIDPSHPFSPAGPVSPISPIARPLEPPLPLRSTSDDSSTDPPFQTTDKPLLKPISLLAQPRHFGPPALFYSSRGGHSTTIVDARGRSVLKDRFFWSDDDTPLVDGDSKPTSLTGRMGDVKRLEAVDIKDRSVLIAMRQGGVEAVDLGDALLRPADASRGSLPQFNPAPSTMNRRQPFVWRIGTPVSVPSNSNASSVLSSGGKQTKHTYANPPRSNKSGPSSAKSPNGKAEFNLAADAEPEFHDEVLFLGRKEDEIYILWFEASSLWQLPARGTGGSGVEYKQTPTLIPLNPNFLSSNPDPNLGVHRIMSQLFVGDSGPIQFYIQEDISEDVRAHLLQTIAALGGEVVGGSIPPSGSIVLIELGKPDAELLLRERTRPDVRLHVVPYTYVEACQTAGVLLKQIFVEEPGSQPMPIHIHDSLGNPKFREELTSRILVSILMFLAFSSSSRVSKYAGGNPFANLHDARVTIADNKTPVFASLVKLTHHTPNKYVESLDWVNKCLEKESVSFTPHIYKNPGGRRAGEERTQFTEEDERKLCEWIALKIPFKETGGRTGNKLYIQLCEMRDIPGYTWVSRHTWQSWRERYKKHSEKLDRIIDQIVSETKPNVGDKAQYGYVRQDAEDKPRKKRKRSTPKGGSEVLGQPQPEFVVGASTDNAPSILEGTVFQPQNVAVSFLPVLSQKAVPSSASAPEDPGWEIRVGNDALPPWAKRSTQDDKKLKLIEPLVESASPQTMQAMAVVVAEHVVDQSLRAIAEQNRFTLEEVREYYDRCGDMERTGRRFQKMREHLNLLPDEP</sequence>
<evidence type="ECO:0000313" key="9">
    <source>
        <dbReference type="Proteomes" id="UP001465976"/>
    </source>
</evidence>
<dbReference type="Pfam" id="PF08914">
    <property type="entry name" value="Myb_Rap1"/>
    <property type="match status" value="1"/>
</dbReference>
<proteinExistence type="inferred from homology"/>
<comment type="subunit">
    <text evidence="5">Homodimer.</text>
</comment>
<dbReference type="InterPro" id="IPR039595">
    <property type="entry name" value="TE2IP/Rap1"/>
</dbReference>
<evidence type="ECO:0000256" key="2">
    <source>
        <dbReference type="ARBA" id="ARBA00022454"/>
    </source>
</evidence>
<organism evidence="8 9">
    <name type="scientific">Marasmius crinis-equi</name>
    <dbReference type="NCBI Taxonomy" id="585013"/>
    <lineage>
        <taxon>Eukaryota</taxon>
        <taxon>Fungi</taxon>
        <taxon>Dikarya</taxon>
        <taxon>Basidiomycota</taxon>
        <taxon>Agaricomycotina</taxon>
        <taxon>Agaricomycetes</taxon>
        <taxon>Agaricomycetidae</taxon>
        <taxon>Agaricales</taxon>
        <taxon>Marasmiineae</taxon>
        <taxon>Marasmiaceae</taxon>
        <taxon>Marasmius</taxon>
    </lineage>
</organism>
<feature type="region of interest" description="Disordered" evidence="6">
    <location>
        <begin position="634"/>
        <end position="672"/>
    </location>
</feature>
<comment type="function">
    <text evidence="5">Involved in the regulation of telomere length, clustering and has a specific role in telomere position effect (TPE).</text>
</comment>
<keyword evidence="2 5" id="KW-0158">Chromosome</keyword>
<comment type="subcellular location">
    <subcellularLocation>
        <location evidence="5">Nucleus</location>
    </subcellularLocation>
    <subcellularLocation>
        <location evidence="5">Chromosome</location>
        <location evidence="5">Telomere</location>
    </subcellularLocation>
</comment>
<dbReference type="SUPFAM" id="SSF46689">
    <property type="entry name" value="Homeodomain-like"/>
    <property type="match status" value="1"/>
</dbReference>
<dbReference type="InterPro" id="IPR015010">
    <property type="entry name" value="TERF2IP_Myb"/>
</dbReference>
<protein>
    <recommendedName>
        <fullName evidence="5">DNA-binding protein RAP1</fullName>
    </recommendedName>
</protein>
<feature type="domain" description="TERF2-interacting telomeric protein 1 Myb" evidence="7">
    <location>
        <begin position="555"/>
        <end position="618"/>
    </location>
</feature>
<comment type="similarity">
    <text evidence="1 5">Belongs to the RAP1 family.</text>
</comment>
<evidence type="ECO:0000256" key="6">
    <source>
        <dbReference type="SAM" id="MobiDB-lite"/>
    </source>
</evidence>
<feature type="compositionally biased region" description="Low complexity" evidence="6">
    <location>
        <begin position="216"/>
        <end position="226"/>
    </location>
</feature>
<dbReference type="PANTHER" id="PTHR16466:SF6">
    <property type="entry name" value="TELOMERIC REPEAT-BINDING FACTOR 2-INTERACTING PROTEIN 1"/>
    <property type="match status" value="1"/>
</dbReference>
<feature type="compositionally biased region" description="Low complexity" evidence="6">
    <location>
        <begin position="57"/>
        <end position="74"/>
    </location>
</feature>
<evidence type="ECO:0000256" key="3">
    <source>
        <dbReference type="ARBA" id="ARBA00022895"/>
    </source>
</evidence>
<keyword evidence="9" id="KW-1185">Reference proteome</keyword>
<comment type="caution">
    <text evidence="8">The sequence shown here is derived from an EMBL/GenBank/DDBJ whole genome shotgun (WGS) entry which is preliminary data.</text>
</comment>
<evidence type="ECO:0000256" key="5">
    <source>
        <dbReference type="RuleBase" id="RU367107"/>
    </source>
</evidence>
<gene>
    <name evidence="8" type="ORF">V5O48_001736</name>
</gene>